<organism evidence="1 2">
    <name type="scientific">Phrynocephalus forsythii</name>
    <dbReference type="NCBI Taxonomy" id="171643"/>
    <lineage>
        <taxon>Eukaryota</taxon>
        <taxon>Metazoa</taxon>
        <taxon>Chordata</taxon>
        <taxon>Craniata</taxon>
        <taxon>Vertebrata</taxon>
        <taxon>Euteleostomi</taxon>
        <taxon>Lepidosauria</taxon>
        <taxon>Squamata</taxon>
        <taxon>Bifurcata</taxon>
        <taxon>Unidentata</taxon>
        <taxon>Episquamata</taxon>
        <taxon>Toxicofera</taxon>
        <taxon>Iguania</taxon>
        <taxon>Acrodonta</taxon>
        <taxon>Agamidae</taxon>
        <taxon>Agaminae</taxon>
        <taxon>Phrynocephalus</taxon>
    </lineage>
</organism>
<gene>
    <name evidence="1" type="ORF">JRQ81_008947</name>
</gene>
<evidence type="ECO:0000313" key="2">
    <source>
        <dbReference type="Proteomes" id="UP001142489"/>
    </source>
</evidence>
<evidence type="ECO:0000313" key="1">
    <source>
        <dbReference type="EMBL" id="KAJ7308403.1"/>
    </source>
</evidence>
<dbReference type="Proteomes" id="UP001142489">
    <property type="component" value="Unassembled WGS sequence"/>
</dbReference>
<dbReference type="EMBL" id="JAPFRF010000018">
    <property type="protein sequence ID" value="KAJ7308403.1"/>
    <property type="molecule type" value="Genomic_DNA"/>
</dbReference>
<protein>
    <submittedName>
        <fullName evidence="1">Uncharacterized protein</fullName>
    </submittedName>
</protein>
<dbReference type="AlphaFoldDB" id="A0A9Q0XEC4"/>
<keyword evidence="2" id="KW-1185">Reference proteome</keyword>
<name>A0A9Q0XEC4_9SAUR</name>
<accession>A0A9Q0XEC4</accession>
<proteinExistence type="predicted"/>
<sequence>MWRGHFVQSCPASEDCCTTLLDFFRATVCQFWGRRLTRTNQGLETSPQRKDRNCWTCSENEAVSACYIYYSKQFGNKLFSEHFSVPPSKIFAPISQTASRKNQEPTQGLLRILPCLSTPKNSRRDGGLTRKSILAAALSPIFDESRRGVPRGVDGSHRVRPTGSRVCLAPWNRSGSMLWLQLGEEPSHDALAILEGTWRHPGRATRSGRQPSSTALAVWMPDGLVVMPPLSPARKGLLWLHSHKDREVMMAWLFIRAVVGRPASSRC</sequence>
<reference evidence="1" key="1">
    <citation type="journal article" date="2023" name="DNA Res.">
        <title>Chromosome-level genome assembly of Phrynocephalus forsythii using third-generation DNA sequencing and Hi-C analysis.</title>
        <authorList>
            <person name="Qi Y."/>
            <person name="Zhao W."/>
            <person name="Zhao Y."/>
            <person name="Niu C."/>
            <person name="Cao S."/>
            <person name="Zhang Y."/>
        </authorList>
    </citation>
    <scope>NUCLEOTIDE SEQUENCE</scope>
    <source>
        <tissue evidence="1">Muscle</tissue>
    </source>
</reference>
<comment type="caution">
    <text evidence="1">The sequence shown here is derived from an EMBL/GenBank/DDBJ whole genome shotgun (WGS) entry which is preliminary data.</text>
</comment>